<evidence type="ECO:0000256" key="3">
    <source>
        <dbReference type="SAM" id="SignalP"/>
    </source>
</evidence>
<dbReference type="EMBL" id="BSNL01000001">
    <property type="protein sequence ID" value="GLQ28600.1"/>
    <property type="molecule type" value="Genomic_DNA"/>
</dbReference>
<evidence type="ECO:0000256" key="2">
    <source>
        <dbReference type="SAM" id="Phobius"/>
    </source>
</evidence>
<feature type="chain" id="PRO_5045205459" evidence="3">
    <location>
        <begin position="27"/>
        <end position="175"/>
    </location>
</feature>
<gene>
    <name evidence="4" type="ORF">GCM10007927_34030</name>
</gene>
<evidence type="ECO:0000313" key="4">
    <source>
        <dbReference type="EMBL" id="GLQ28600.1"/>
    </source>
</evidence>
<feature type="region of interest" description="Disordered" evidence="1">
    <location>
        <begin position="51"/>
        <end position="103"/>
    </location>
</feature>
<proteinExistence type="predicted"/>
<dbReference type="RefSeq" id="WP_284375130.1">
    <property type="nucleotide sequence ID" value="NZ_BSNL01000001.1"/>
</dbReference>
<dbReference type="Proteomes" id="UP001161388">
    <property type="component" value="Unassembled WGS sequence"/>
</dbReference>
<sequence length="175" mass="20101">MYRKFIATVAAASIALTILGALPAAAGDRRTVNTIAAIVGLAVVGKIIHDRNDKKKQASHHQSKPEYRAPTYDRPIRQKPTYGAPAYQPPRYGQPKPRPLPDRVSRKLLPQKCLRRVKTHRGHVRMFASRCLQRNYSYTHRLPRQCNYTFNTRRGDRRGYEARCLREHGFRLARG</sequence>
<keyword evidence="2" id="KW-0812">Transmembrane</keyword>
<keyword evidence="3" id="KW-0732">Signal</keyword>
<reference evidence="4" key="1">
    <citation type="journal article" date="2014" name="Int. J. Syst. Evol. Microbiol.">
        <title>Complete genome of a new Firmicutes species belonging to the dominant human colonic microbiota ('Ruminococcus bicirculans') reveals two chromosomes and a selective capacity to utilize plant glucans.</title>
        <authorList>
            <consortium name="NISC Comparative Sequencing Program"/>
            <person name="Wegmann U."/>
            <person name="Louis P."/>
            <person name="Goesmann A."/>
            <person name="Henrissat B."/>
            <person name="Duncan S.H."/>
            <person name="Flint H.J."/>
        </authorList>
    </citation>
    <scope>NUCLEOTIDE SEQUENCE</scope>
    <source>
        <strain evidence="4">NBRC 109915</strain>
    </source>
</reference>
<name>A0ABQ5VN43_9RHOB</name>
<keyword evidence="2" id="KW-1133">Transmembrane helix</keyword>
<keyword evidence="2" id="KW-0472">Membrane</keyword>
<feature type="signal peptide" evidence="3">
    <location>
        <begin position="1"/>
        <end position="26"/>
    </location>
</feature>
<reference evidence="4" key="2">
    <citation type="submission" date="2023-01" db="EMBL/GenBank/DDBJ databases">
        <title>Draft genome sequence of Sulfitobacter pacificus strain NBRC 109915.</title>
        <authorList>
            <person name="Sun Q."/>
            <person name="Mori K."/>
        </authorList>
    </citation>
    <scope>NUCLEOTIDE SEQUENCE</scope>
    <source>
        <strain evidence="4">NBRC 109915</strain>
    </source>
</reference>
<keyword evidence="5" id="KW-1185">Reference proteome</keyword>
<organism evidence="4 5">
    <name type="scientific">Sulfitobacter pacificus</name>
    <dbReference type="NCBI Taxonomy" id="1499314"/>
    <lineage>
        <taxon>Bacteria</taxon>
        <taxon>Pseudomonadati</taxon>
        <taxon>Pseudomonadota</taxon>
        <taxon>Alphaproteobacteria</taxon>
        <taxon>Rhodobacterales</taxon>
        <taxon>Roseobacteraceae</taxon>
        <taxon>Sulfitobacter</taxon>
    </lineage>
</organism>
<feature type="transmembrane region" description="Helical" evidence="2">
    <location>
        <begin position="31"/>
        <end position="48"/>
    </location>
</feature>
<evidence type="ECO:0000256" key="1">
    <source>
        <dbReference type="SAM" id="MobiDB-lite"/>
    </source>
</evidence>
<evidence type="ECO:0000313" key="5">
    <source>
        <dbReference type="Proteomes" id="UP001161388"/>
    </source>
</evidence>
<comment type="caution">
    <text evidence="4">The sequence shown here is derived from an EMBL/GenBank/DDBJ whole genome shotgun (WGS) entry which is preliminary data.</text>
</comment>
<accession>A0ABQ5VN43</accession>
<protein>
    <submittedName>
        <fullName evidence="4">Uncharacterized protein</fullName>
    </submittedName>
</protein>